<protein>
    <submittedName>
        <fullName evidence="3">Potassium transporter Trk</fullName>
    </submittedName>
</protein>
<feature type="compositionally biased region" description="Basic and acidic residues" evidence="1">
    <location>
        <begin position="96"/>
        <end position="106"/>
    </location>
</feature>
<evidence type="ECO:0000313" key="3">
    <source>
        <dbReference type="EMBL" id="MBW9109713.1"/>
    </source>
</evidence>
<feature type="transmembrane region" description="Helical" evidence="2">
    <location>
        <begin position="20"/>
        <end position="42"/>
    </location>
</feature>
<gene>
    <name evidence="3" type="ORF">JNB61_08010</name>
</gene>
<name>A0ABS7HXE8_9MICO</name>
<feature type="region of interest" description="Disordered" evidence="1">
    <location>
        <begin position="94"/>
        <end position="117"/>
    </location>
</feature>
<keyword evidence="2" id="KW-0812">Transmembrane</keyword>
<organism evidence="3 4">
    <name type="scientific">Microbacterium ureisolvens</name>
    <dbReference type="NCBI Taxonomy" id="2781186"/>
    <lineage>
        <taxon>Bacteria</taxon>
        <taxon>Bacillati</taxon>
        <taxon>Actinomycetota</taxon>
        <taxon>Actinomycetes</taxon>
        <taxon>Micrococcales</taxon>
        <taxon>Microbacteriaceae</taxon>
        <taxon>Microbacterium</taxon>
    </lineage>
</organism>
<reference evidence="3 4" key="1">
    <citation type="journal article" date="2021" name="MBio">
        <title>Poor Competitiveness of Bradyrhizobium in Pigeon Pea Root Colonization in Indian Soils.</title>
        <authorList>
            <person name="Chalasani D."/>
            <person name="Basu A."/>
            <person name="Pullabhotla S.V.S.R.N."/>
            <person name="Jorrin B."/>
            <person name="Neal A.L."/>
            <person name="Poole P.S."/>
            <person name="Podile A.R."/>
            <person name="Tkacz A."/>
        </authorList>
    </citation>
    <scope>NUCLEOTIDE SEQUENCE [LARGE SCALE GENOMIC DNA]</scope>
    <source>
        <strain evidence="3 4">HU12</strain>
    </source>
</reference>
<proteinExistence type="predicted"/>
<accession>A0ABS7HXE8</accession>
<keyword evidence="2" id="KW-1133">Transmembrane helix</keyword>
<sequence length="117" mass="12620">MPEHSQDRIETVRVRRAPKISVFLILGALVGVFVAMILTFAFNGTAEVSPNTGVMYSQGQVFGFLALICAPIGLALGGILALILDRRSRRRSHQVAVDHEQVHVDPEPGTNGHGPAH</sequence>
<feature type="transmembrane region" description="Helical" evidence="2">
    <location>
        <begin position="62"/>
        <end position="84"/>
    </location>
</feature>
<dbReference type="RefSeq" id="WP_159847836.1">
    <property type="nucleotide sequence ID" value="NZ_JAEUAX010000003.1"/>
</dbReference>
<evidence type="ECO:0000256" key="2">
    <source>
        <dbReference type="SAM" id="Phobius"/>
    </source>
</evidence>
<evidence type="ECO:0000313" key="4">
    <source>
        <dbReference type="Proteomes" id="UP000777440"/>
    </source>
</evidence>
<dbReference type="Proteomes" id="UP000777440">
    <property type="component" value="Unassembled WGS sequence"/>
</dbReference>
<keyword evidence="4" id="KW-1185">Reference proteome</keyword>
<dbReference type="EMBL" id="JAEUAX010000003">
    <property type="protein sequence ID" value="MBW9109713.1"/>
    <property type="molecule type" value="Genomic_DNA"/>
</dbReference>
<comment type="caution">
    <text evidence="3">The sequence shown here is derived from an EMBL/GenBank/DDBJ whole genome shotgun (WGS) entry which is preliminary data.</text>
</comment>
<evidence type="ECO:0000256" key="1">
    <source>
        <dbReference type="SAM" id="MobiDB-lite"/>
    </source>
</evidence>
<keyword evidence="2" id="KW-0472">Membrane</keyword>